<protein>
    <recommendedName>
        <fullName evidence="5">PAS domain S-box protein</fullName>
    </recommendedName>
</protein>
<dbReference type="PROSITE" id="PS50110">
    <property type="entry name" value="RESPONSE_REGULATORY"/>
    <property type="match status" value="1"/>
</dbReference>
<evidence type="ECO:0000259" key="3">
    <source>
        <dbReference type="PROSITE" id="PS50112"/>
    </source>
</evidence>
<dbReference type="InterPro" id="IPR000014">
    <property type="entry name" value="PAS"/>
</dbReference>
<evidence type="ECO:0008006" key="5">
    <source>
        <dbReference type="Google" id="ProtNLM"/>
    </source>
</evidence>
<comment type="caution">
    <text evidence="4">The sequence shown here is derived from an EMBL/GenBank/DDBJ whole genome shotgun (WGS) entry which is preliminary data.</text>
</comment>
<dbReference type="InterPro" id="IPR001789">
    <property type="entry name" value="Sig_transdc_resp-reg_receiver"/>
</dbReference>
<dbReference type="PROSITE" id="PS50112">
    <property type="entry name" value="PAS"/>
    <property type="match status" value="1"/>
</dbReference>
<reference evidence="4" key="1">
    <citation type="journal article" date="2015" name="Nature">
        <title>Complex archaea that bridge the gap between prokaryotes and eukaryotes.</title>
        <authorList>
            <person name="Spang A."/>
            <person name="Saw J.H."/>
            <person name="Jorgensen S.L."/>
            <person name="Zaremba-Niedzwiedzka K."/>
            <person name="Martijn J."/>
            <person name="Lind A.E."/>
            <person name="van Eijk R."/>
            <person name="Schleper C."/>
            <person name="Guy L."/>
            <person name="Ettema T.J."/>
        </authorList>
    </citation>
    <scope>NUCLEOTIDE SEQUENCE</scope>
</reference>
<dbReference type="SMART" id="SM00448">
    <property type="entry name" value="REC"/>
    <property type="match status" value="1"/>
</dbReference>
<keyword evidence="1" id="KW-0597">Phosphoprotein</keyword>
<dbReference type="InterPro" id="IPR013767">
    <property type="entry name" value="PAS_fold"/>
</dbReference>
<name>A0A0F9HQD9_9ZZZZ</name>
<sequence length="336" mass="38028">MKKPLHILILEDNPNDAELAMRQLKREGLSVKWTRVETEKAFQEGLKGEPDLILADYVVPSFMGIDALRLKSETAPDIPLIIISSTIGEEIAVKCMKLGAADYVLKDKLFRLGTAVKRALEEARVYRERRQAEQALQKRTHDLGERLKELKCLYGISSLIGKENISLKEILEGTVNLISPAWQYPEITCARIIMGGREFRTKNFKETAWKLTSNITVSGRNAGTVEVFYLKEKPANDEGPFLKEERSLIDSIAEHLGDIIEHEQTEEELLKLSSAVKQSRGIVVITDINGNIEYVNPNLTELTGYTSREMIGRNPRILKSGETSPEEYKRLWDTIT</sequence>
<dbReference type="CDD" id="cd00156">
    <property type="entry name" value="REC"/>
    <property type="match status" value="1"/>
</dbReference>
<dbReference type="Gene3D" id="3.40.50.2300">
    <property type="match status" value="1"/>
</dbReference>
<dbReference type="NCBIfam" id="TIGR00229">
    <property type="entry name" value="sensory_box"/>
    <property type="match status" value="1"/>
</dbReference>
<dbReference type="Pfam" id="PF00989">
    <property type="entry name" value="PAS"/>
    <property type="match status" value="1"/>
</dbReference>
<dbReference type="EMBL" id="LAZR01023775">
    <property type="protein sequence ID" value="KKL77352.1"/>
    <property type="molecule type" value="Genomic_DNA"/>
</dbReference>
<dbReference type="GO" id="GO:0006355">
    <property type="term" value="P:regulation of DNA-templated transcription"/>
    <property type="evidence" value="ECO:0007669"/>
    <property type="project" value="InterPro"/>
</dbReference>
<dbReference type="InterPro" id="IPR035965">
    <property type="entry name" value="PAS-like_dom_sf"/>
</dbReference>
<feature type="non-terminal residue" evidence="4">
    <location>
        <position position="336"/>
    </location>
</feature>
<feature type="domain" description="PAS" evidence="3">
    <location>
        <begin position="268"/>
        <end position="314"/>
    </location>
</feature>
<dbReference type="PANTHER" id="PTHR44591:SF3">
    <property type="entry name" value="RESPONSE REGULATORY DOMAIN-CONTAINING PROTEIN"/>
    <property type="match status" value="1"/>
</dbReference>
<gene>
    <name evidence="4" type="ORF">LCGC14_2035770</name>
</gene>
<evidence type="ECO:0000256" key="1">
    <source>
        <dbReference type="ARBA" id="ARBA00022553"/>
    </source>
</evidence>
<feature type="domain" description="Response regulatory" evidence="2">
    <location>
        <begin position="6"/>
        <end position="121"/>
    </location>
</feature>
<proteinExistence type="predicted"/>
<evidence type="ECO:0000259" key="2">
    <source>
        <dbReference type="PROSITE" id="PS50110"/>
    </source>
</evidence>
<accession>A0A0F9HQD9</accession>
<dbReference type="InterPro" id="IPR050595">
    <property type="entry name" value="Bact_response_regulator"/>
</dbReference>
<dbReference type="SUPFAM" id="SSF52172">
    <property type="entry name" value="CheY-like"/>
    <property type="match status" value="1"/>
</dbReference>
<organism evidence="4">
    <name type="scientific">marine sediment metagenome</name>
    <dbReference type="NCBI Taxonomy" id="412755"/>
    <lineage>
        <taxon>unclassified sequences</taxon>
        <taxon>metagenomes</taxon>
        <taxon>ecological metagenomes</taxon>
    </lineage>
</organism>
<dbReference type="Pfam" id="PF00072">
    <property type="entry name" value="Response_reg"/>
    <property type="match status" value="1"/>
</dbReference>
<dbReference type="AlphaFoldDB" id="A0A0F9HQD9"/>
<evidence type="ECO:0000313" key="4">
    <source>
        <dbReference type="EMBL" id="KKL77352.1"/>
    </source>
</evidence>
<dbReference type="GO" id="GO:0000160">
    <property type="term" value="P:phosphorelay signal transduction system"/>
    <property type="evidence" value="ECO:0007669"/>
    <property type="project" value="InterPro"/>
</dbReference>
<dbReference type="SUPFAM" id="SSF55785">
    <property type="entry name" value="PYP-like sensor domain (PAS domain)"/>
    <property type="match status" value="1"/>
</dbReference>
<dbReference type="SMART" id="SM00091">
    <property type="entry name" value="PAS"/>
    <property type="match status" value="1"/>
</dbReference>
<dbReference type="InterPro" id="IPR011006">
    <property type="entry name" value="CheY-like_superfamily"/>
</dbReference>
<dbReference type="Gene3D" id="3.30.450.20">
    <property type="entry name" value="PAS domain"/>
    <property type="match status" value="1"/>
</dbReference>
<dbReference type="PANTHER" id="PTHR44591">
    <property type="entry name" value="STRESS RESPONSE REGULATOR PROTEIN 1"/>
    <property type="match status" value="1"/>
</dbReference>
<dbReference type="CDD" id="cd00130">
    <property type="entry name" value="PAS"/>
    <property type="match status" value="1"/>
</dbReference>